<comment type="similarity">
    <text evidence="2 6">Belongs to the XK family.</text>
</comment>
<evidence type="ECO:0000313" key="8">
    <source>
        <dbReference type="EMBL" id="VDL85554.1"/>
    </source>
</evidence>
<evidence type="ECO:0000256" key="5">
    <source>
        <dbReference type="ARBA" id="ARBA00023136"/>
    </source>
</evidence>
<evidence type="ECO:0000256" key="7">
    <source>
        <dbReference type="SAM" id="MobiDB-lite"/>
    </source>
</evidence>
<feature type="transmembrane region" description="Helical" evidence="6">
    <location>
        <begin position="117"/>
        <end position="135"/>
    </location>
</feature>
<accession>A0A183S861</accession>
<feature type="region of interest" description="Disordered" evidence="7">
    <location>
        <begin position="1"/>
        <end position="23"/>
    </location>
</feature>
<keyword evidence="4 6" id="KW-1133">Transmembrane helix</keyword>
<evidence type="ECO:0000313" key="10">
    <source>
        <dbReference type="WBParaSite" id="SSLN_0000042801-mRNA-1"/>
    </source>
</evidence>
<reference evidence="8 9" key="2">
    <citation type="submission" date="2018-11" db="EMBL/GenBank/DDBJ databases">
        <authorList>
            <consortium name="Pathogen Informatics"/>
        </authorList>
    </citation>
    <scope>NUCLEOTIDE SEQUENCE [LARGE SCALE GENOMIC DNA]</scope>
    <source>
        <strain evidence="8 9">NST_G2</strain>
    </source>
</reference>
<dbReference type="OrthoDB" id="6136301at2759"/>
<feature type="transmembrane region" description="Helical" evidence="6">
    <location>
        <begin position="256"/>
        <end position="277"/>
    </location>
</feature>
<dbReference type="Pfam" id="PF09815">
    <property type="entry name" value="XK-related"/>
    <property type="match status" value="1"/>
</dbReference>
<evidence type="ECO:0000256" key="2">
    <source>
        <dbReference type="ARBA" id="ARBA00008789"/>
    </source>
</evidence>
<dbReference type="GO" id="GO:0005886">
    <property type="term" value="C:plasma membrane"/>
    <property type="evidence" value="ECO:0007669"/>
    <property type="project" value="UniProtKB-ARBA"/>
</dbReference>
<organism evidence="10">
    <name type="scientific">Schistocephalus solidus</name>
    <name type="common">Tapeworm</name>
    <dbReference type="NCBI Taxonomy" id="70667"/>
    <lineage>
        <taxon>Eukaryota</taxon>
        <taxon>Metazoa</taxon>
        <taxon>Spiralia</taxon>
        <taxon>Lophotrochozoa</taxon>
        <taxon>Platyhelminthes</taxon>
        <taxon>Cestoda</taxon>
        <taxon>Eucestoda</taxon>
        <taxon>Diphyllobothriidea</taxon>
        <taxon>Diphyllobothriidae</taxon>
        <taxon>Schistocephalus</taxon>
    </lineage>
</organism>
<gene>
    <name evidence="8" type="ORF">SSLN_LOCUS409</name>
</gene>
<keyword evidence="3 6" id="KW-0812">Transmembrane</keyword>
<dbReference type="WBParaSite" id="SSLN_0000042801-mRNA-1">
    <property type="protein sequence ID" value="SSLN_0000042801-mRNA-1"/>
    <property type="gene ID" value="SSLN_0000042801"/>
</dbReference>
<sequence>MDRIEVSAQPMAADNGADNESDDCNMDPDHCAKLKKLRNYLTLERMVLLKTLIGQVIHIIDLALDISITVKFYTNGEILFAVWSCCFISIPYLFNMLFSLLGFVIIAGQNPGTKKPWCALIALHALPIVPALWYAPPAHLGPIFSRLQTRRTTERKGRLVNFTLSSLVYYLSNLFMLSGRLLAVSAFAASVGLIPMLYVLLTLACVAVLTDVAVSWGHTERSKLSKENIVPRLVEVFGLLSDVPFSITFMMGPARIGCYCLWAFETLFLDVFAFAWLSSQQISAAANTNSTILETSA</sequence>
<dbReference type="InterPro" id="IPR018629">
    <property type="entry name" value="XK-rel"/>
</dbReference>
<dbReference type="EMBL" id="UYSU01000279">
    <property type="protein sequence ID" value="VDL85554.1"/>
    <property type="molecule type" value="Genomic_DNA"/>
</dbReference>
<keyword evidence="9" id="KW-1185">Reference proteome</keyword>
<comment type="subcellular location">
    <subcellularLocation>
        <location evidence="1 6">Membrane</location>
        <topology evidence="1 6">Multi-pass membrane protein</topology>
    </subcellularLocation>
</comment>
<evidence type="ECO:0000256" key="6">
    <source>
        <dbReference type="RuleBase" id="RU910716"/>
    </source>
</evidence>
<evidence type="ECO:0000256" key="1">
    <source>
        <dbReference type="ARBA" id="ARBA00004141"/>
    </source>
</evidence>
<evidence type="ECO:0000256" key="3">
    <source>
        <dbReference type="ARBA" id="ARBA00022692"/>
    </source>
</evidence>
<evidence type="ECO:0000313" key="9">
    <source>
        <dbReference type="Proteomes" id="UP000275846"/>
    </source>
</evidence>
<name>A0A183S861_SCHSO</name>
<reference evidence="10" key="1">
    <citation type="submission" date="2016-06" db="UniProtKB">
        <authorList>
            <consortium name="WormBaseParasite"/>
        </authorList>
    </citation>
    <scope>IDENTIFICATION</scope>
</reference>
<proteinExistence type="inferred from homology"/>
<feature type="transmembrane region" description="Helical" evidence="6">
    <location>
        <begin position="196"/>
        <end position="217"/>
    </location>
</feature>
<evidence type="ECO:0000256" key="4">
    <source>
        <dbReference type="ARBA" id="ARBA00022989"/>
    </source>
</evidence>
<dbReference type="Proteomes" id="UP000275846">
    <property type="component" value="Unassembled WGS sequence"/>
</dbReference>
<dbReference type="AlphaFoldDB" id="A0A183S861"/>
<keyword evidence="5 6" id="KW-0472">Membrane</keyword>
<feature type="transmembrane region" description="Helical" evidence="6">
    <location>
        <begin position="167"/>
        <end position="189"/>
    </location>
</feature>
<feature type="transmembrane region" description="Helical" evidence="6">
    <location>
        <begin position="80"/>
        <end position="105"/>
    </location>
</feature>
<protein>
    <recommendedName>
        <fullName evidence="6">XK-related protein</fullName>
    </recommendedName>
</protein>